<evidence type="ECO:0000313" key="5">
    <source>
        <dbReference type="Proteomes" id="UP000675781"/>
    </source>
</evidence>
<dbReference type="GO" id="GO:0005737">
    <property type="term" value="C:cytoplasm"/>
    <property type="evidence" value="ECO:0007669"/>
    <property type="project" value="TreeGrafter"/>
</dbReference>
<gene>
    <name evidence="4" type="ORF">KDL01_04725</name>
</gene>
<protein>
    <submittedName>
        <fullName evidence="4">AMP-binding protein</fullName>
    </submittedName>
</protein>
<evidence type="ECO:0000259" key="3">
    <source>
        <dbReference type="Pfam" id="PF13193"/>
    </source>
</evidence>
<dbReference type="PANTHER" id="PTHR45527:SF1">
    <property type="entry name" value="FATTY ACID SYNTHASE"/>
    <property type="match status" value="1"/>
</dbReference>
<comment type="caution">
    <text evidence="4">The sequence shown here is derived from an EMBL/GenBank/DDBJ whole genome shotgun (WGS) entry which is preliminary data.</text>
</comment>
<dbReference type="GO" id="GO:0043041">
    <property type="term" value="P:amino acid activation for nonribosomal peptide biosynthetic process"/>
    <property type="evidence" value="ECO:0007669"/>
    <property type="project" value="TreeGrafter"/>
</dbReference>
<dbReference type="GO" id="GO:0031177">
    <property type="term" value="F:phosphopantetheine binding"/>
    <property type="evidence" value="ECO:0007669"/>
    <property type="project" value="TreeGrafter"/>
</dbReference>
<dbReference type="Proteomes" id="UP000675781">
    <property type="component" value="Unassembled WGS sequence"/>
</dbReference>
<dbReference type="AlphaFoldDB" id="A0A941ERN0"/>
<dbReference type="Pfam" id="PF00501">
    <property type="entry name" value="AMP-binding"/>
    <property type="match status" value="1"/>
</dbReference>
<evidence type="ECO:0000256" key="1">
    <source>
        <dbReference type="SAM" id="MobiDB-lite"/>
    </source>
</evidence>
<dbReference type="RefSeq" id="WP_212527077.1">
    <property type="nucleotide sequence ID" value="NZ_JAGSOG010000012.1"/>
</dbReference>
<proteinExistence type="predicted"/>
<dbReference type="SUPFAM" id="SSF56801">
    <property type="entry name" value="Acetyl-CoA synthetase-like"/>
    <property type="match status" value="1"/>
</dbReference>
<accession>A0A941ERN0</accession>
<sequence>MITIAEEILRRADGYLDAPAVEGSAQLTYRELIARGEALAAVLRRETPPGALVASEAATSHCGLTAVLAAGLARRALLPLDLGYPPAYREGVIREARAALVLREDASGELVAEVPQVLEGVEPRVGLADTAYVMYTSGSTGKPKGVVISQEALHGRIASLASTPGLARHESMLGMSALSFDVSLAELLVPPFVGARLVSAPAEARRDPNLFEEVLDRYHPDVLQATPSYWRLALAMGWEGAPQCRIWSVGEAMNTTLAAELVPLCRELWNLYGPTEATIYATIAHVRSPERIVLGDSLPGTAVCLAGHGAGPSRTAYSDAPADPDGAADPEGTADADGADPKAEPQGEILIYGAGLADGYLDREELTRERFTVMDTPHGPRRCYRTGDLGRLASDGELEFLGRLDDQLKFRGYRVELGHIEAVFEDHPSVRAAAALALAPEDPARTQLAVMVAAEEAATVRDLRRWAMERLPRAMVPERIAVVPALPRTPAGKADRVSIRATFAAADPR</sequence>
<dbReference type="EMBL" id="JAGSOG010000012">
    <property type="protein sequence ID" value="MBR7832549.1"/>
    <property type="molecule type" value="Genomic_DNA"/>
</dbReference>
<reference evidence="4" key="1">
    <citation type="submission" date="2021-04" db="EMBL/GenBank/DDBJ databases">
        <title>Genome based classification of Actinospica acidithermotolerans sp. nov., an actinobacterium isolated from an Indonesian hot spring.</title>
        <authorList>
            <person name="Kusuma A.B."/>
            <person name="Putra K.E."/>
            <person name="Nafisah S."/>
            <person name="Loh J."/>
            <person name="Nouioui I."/>
            <person name="Goodfellow M."/>
        </authorList>
    </citation>
    <scope>NUCLEOTIDE SEQUENCE</scope>
    <source>
        <strain evidence="4">CSCA 57</strain>
    </source>
</reference>
<dbReference type="Gene3D" id="3.40.50.980">
    <property type="match status" value="2"/>
</dbReference>
<dbReference type="PANTHER" id="PTHR45527">
    <property type="entry name" value="NONRIBOSOMAL PEPTIDE SYNTHETASE"/>
    <property type="match status" value="1"/>
</dbReference>
<feature type="domain" description="AMP-binding enzyme C-terminal" evidence="3">
    <location>
        <begin position="420"/>
        <end position="493"/>
    </location>
</feature>
<feature type="compositionally biased region" description="Acidic residues" evidence="1">
    <location>
        <begin position="326"/>
        <end position="338"/>
    </location>
</feature>
<evidence type="ECO:0000259" key="2">
    <source>
        <dbReference type="Pfam" id="PF00501"/>
    </source>
</evidence>
<feature type="region of interest" description="Disordered" evidence="1">
    <location>
        <begin position="314"/>
        <end position="344"/>
    </location>
</feature>
<dbReference type="InterPro" id="IPR020459">
    <property type="entry name" value="AMP-binding"/>
</dbReference>
<dbReference type="Gene3D" id="3.30.300.30">
    <property type="match status" value="1"/>
</dbReference>
<feature type="domain" description="AMP-dependent synthetase/ligase" evidence="2">
    <location>
        <begin position="10"/>
        <end position="305"/>
    </location>
</feature>
<dbReference type="InterPro" id="IPR000873">
    <property type="entry name" value="AMP-dep_synth/lig_dom"/>
</dbReference>
<dbReference type="InterPro" id="IPR020845">
    <property type="entry name" value="AMP-binding_CS"/>
</dbReference>
<dbReference type="InterPro" id="IPR045851">
    <property type="entry name" value="AMP-bd_C_sf"/>
</dbReference>
<organism evidence="4 5">
    <name type="scientific">Actinospica durhamensis</name>
    <dbReference type="NCBI Taxonomy" id="1508375"/>
    <lineage>
        <taxon>Bacteria</taxon>
        <taxon>Bacillati</taxon>
        <taxon>Actinomycetota</taxon>
        <taxon>Actinomycetes</taxon>
        <taxon>Catenulisporales</taxon>
        <taxon>Actinospicaceae</taxon>
        <taxon>Actinospica</taxon>
    </lineage>
</organism>
<dbReference type="GO" id="GO:0044550">
    <property type="term" value="P:secondary metabolite biosynthetic process"/>
    <property type="evidence" value="ECO:0007669"/>
    <property type="project" value="TreeGrafter"/>
</dbReference>
<dbReference type="Gene3D" id="2.30.38.10">
    <property type="entry name" value="Luciferase, Domain 3"/>
    <property type="match status" value="1"/>
</dbReference>
<dbReference type="PRINTS" id="PR00154">
    <property type="entry name" value="AMPBINDING"/>
</dbReference>
<dbReference type="Pfam" id="PF13193">
    <property type="entry name" value="AMP-binding_C"/>
    <property type="match status" value="1"/>
</dbReference>
<keyword evidence="5" id="KW-1185">Reference proteome</keyword>
<dbReference type="PROSITE" id="PS00455">
    <property type="entry name" value="AMP_BINDING"/>
    <property type="match status" value="1"/>
</dbReference>
<name>A0A941ERN0_9ACTN</name>
<dbReference type="InterPro" id="IPR025110">
    <property type="entry name" value="AMP-bd_C"/>
</dbReference>
<evidence type="ECO:0000313" key="4">
    <source>
        <dbReference type="EMBL" id="MBR7832549.1"/>
    </source>
</evidence>